<gene>
    <name evidence="1" type="ORF">G3M58_24500</name>
</gene>
<reference evidence="1" key="1">
    <citation type="submission" date="2020-01" db="EMBL/GenBank/DDBJ databases">
        <title>Insect and environment-associated Actinomycetes.</title>
        <authorList>
            <person name="Currrie C."/>
            <person name="Chevrette M."/>
            <person name="Carlson C."/>
            <person name="Stubbendieck R."/>
            <person name="Wendt-Pienkowski E."/>
        </authorList>
    </citation>
    <scope>NUCLEOTIDE SEQUENCE</scope>
    <source>
        <strain evidence="1">SID7499</strain>
    </source>
</reference>
<comment type="caution">
    <text evidence="1">The sequence shown here is derived from an EMBL/GenBank/DDBJ whole genome shotgun (WGS) entry which is preliminary data.</text>
</comment>
<name>A0A6G3WVT7_9ACTN</name>
<sequence>MTFQIRAISIYNENGEIRTVQFQMGSLNIITGDSRRGKSAILTIVDYCLGSDEFVIRGAALRNFVHVFALTIVKDDEQLFVARPAPVGKAATNTTFCVISQERGAPPPDYANLTFSMPLDIAKKVLSRFTGIDPSVQLPVARSPRQLSPSVRHGLFFCLQEQNEVANQDLLFHGQMDDYHRPALRAMLPYFLGAVDPERAQLEHRLKLLRRQLTEQQQRLEAAQPFQHPSGTAAGLHEEAVEANLLGPVADGHRLSRDEIVNRLRQAVETAVPEREPPAGEDPLSALSATRRDLRQAYSQTRVRISNLKTIAMEKDDFLGQVREQHARLATLGLLRRSDPEMPTHDELCPVCGSRAPDSGEATQIMRRDLERLDAEIATIGDATPDINARIAEEENTLTDLRAALARNQEEIEVLGAGQRAAAQDDPLHRAAVVRGRISLFLDTMARNTQAPVEDRRLELATEIASLEEQLGSTVQEDLLSSFLSLVNQKIQAKAVALELEHHDEPIRLDPRALTLIADTRRGPVKMPEMGSGHNYLGYHIATMLSLHEWFNEIGSPVPRFLILDQPSQAGFPDETRDGGFGSARATLLNLYETIQSSVESLAGAFQVIVLEHADLDDEPFRSAVRARWRRSNGEALVPEHWITYDADE</sequence>
<dbReference type="EMBL" id="JAAGMN010002457">
    <property type="protein sequence ID" value="NEE09601.1"/>
    <property type="molecule type" value="Genomic_DNA"/>
</dbReference>
<evidence type="ECO:0000313" key="1">
    <source>
        <dbReference type="EMBL" id="NEE09601.1"/>
    </source>
</evidence>
<protein>
    <submittedName>
        <fullName evidence="1">DUF3732 domain-containing protein</fullName>
    </submittedName>
</protein>
<accession>A0A6G3WVT7</accession>
<organism evidence="1">
    <name type="scientific">Streptomyces sp. SID7499</name>
    <dbReference type="NCBI Taxonomy" id="2706086"/>
    <lineage>
        <taxon>Bacteria</taxon>
        <taxon>Bacillati</taxon>
        <taxon>Actinomycetota</taxon>
        <taxon>Actinomycetes</taxon>
        <taxon>Kitasatosporales</taxon>
        <taxon>Streptomycetaceae</taxon>
        <taxon>Streptomyces</taxon>
    </lineage>
</organism>
<proteinExistence type="predicted"/>
<dbReference type="InterPro" id="IPR022205">
    <property type="entry name" value="DUF3732"/>
</dbReference>
<dbReference type="Pfam" id="PF12532">
    <property type="entry name" value="DUF3732"/>
    <property type="match status" value="1"/>
</dbReference>
<dbReference type="AlphaFoldDB" id="A0A6G3WVT7"/>